<proteinExistence type="predicted"/>
<dbReference type="EMBL" id="GBXM01099973">
    <property type="protein sequence ID" value="JAH08604.1"/>
    <property type="molecule type" value="Transcribed_RNA"/>
</dbReference>
<evidence type="ECO:0000313" key="1">
    <source>
        <dbReference type="EMBL" id="JAH08604.1"/>
    </source>
</evidence>
<protein>
    <submittedName>
        <fullName evidence="1">Uncharacterized protein</fullName>
    </submittedName>
</protein>
<reference evidence="1" key="1">
    <citation type="submission" date="2014-11" db="EMBL/GenBank/DDBJ databases">
        <authorList>
            <person name="Amaro Gonzalez C."/>
        </authorList>
    </citation>
    <scope>NUCLEOTIDE SEQUENCE</scope>
</reference>
<organism evidence="1">
    <name type="scientific">Anguilla anguilla</name>
    <name type="common">European freshwater eel</name>
    <name type="synonym">Muraena anguilla</name>
    <dbReference type="NCBI Taxonomy" id="7936"/>
    <lineage>
        <taxon>Eukaryota</taxon>
        <taxon>Metazoa</taxon>
        <taxon>Chordata</taxon>
        <taxon>Craniata</taxon>
        <taxon>Vertebrata</taxon>
        <taxon>Euteleostomi</taxon>
        <taxon>Actinopterygii</taxon>
        <taxon>Neopterygii</taxon>
        <taxon>Teleostei</taxon>
        <taxon>Anguilliformes</taxon>
        <taxon>Anguillidae</taxon>
        <taxon>Anguilla</taxon>
    </lineage>
</organism>
<sequence length="11" mass="1372">MEKKVLNFIYS</sequence>
<accession>A0A0E9PVS4</accession>
<reference evidence="1" key="2">
    <citation type="journal article" date="2015" name="Fish Shellfish Immunol.">
        <title>Early steps in the European eel (Anguilla anguilla)-Vibrio vulnificus interaction in the gills: Role of the RtxA13 toxin.</title>
        <authorList>
            <person name="Callol A."/>
            <person name="Pajuelo D."/>
            <person name="Ebbesson L."/>
            <person name="Teles M."/>
            <person name="MacKenzie S."/>
            <person name="Amaro C."/>
        </authorList>
    </citation>
    <scope>NUCLEOTIDE SEQUENCE</scope>
</reference>
<name>A0A0E9PVS4_ANGAN</name>